<protein>
    <submittedName>
        <fullName evidence="2">MFS transporter</fullName>
    </submittedName>
</protein>
<dbReference type="EMBL" id="JAAXLA010000042">
    <property type="protein sequence ID" value="NMH99764.1"/>
    <property type="molecule type" value="Genomic_DNA"/>
</dbReference>
<reference evidence="2 3" key="1">
    <citation type="submission" date="2020-04" db="EMBL/GenBank/DDBJ databases">
        <authorList>
            <person name="Klaysubun C."/>
            <person name="Duangmal K."/>
            <person name="Lipun K."/>
        </authorList>
    </citation>
    <scope>NUCLEOTIDE SEQUENCE [LARGE SCALE GENOMIC DNA]</scope>
    <source>
        <strain evidence="2 3">K10HN5</strain>
    </source>
</reference>
<keyword evidence="3" id="KW-1185">Reference proteome</keyword>
<keyword evidence="1" id="KW-0812">Transmembrane</keyword>
<keyword evidence="1" id="KW-1133">Transmembrane helix</keyword>
<name>A0ABX1SFR6_9PSEU</name>
<feature type="transmembrane region" description="Helical" evidence="1">
    <location>
        <begin position="69"/>
        <end position="86"/>
    </location>
</feature>
<sequence length="132" mass="12904">MLWTNVTSVLVGFAMFASLMTSTQVLQAPVATGYGFGQSLVAAGLLLLPIGISMALFSPVSALLSRRAVVAAVTAGFTVQVGGRTIPAGTAYTVLFAVAAGAALAVVVVSALTAPRTAAGATGRGPVAAPAA</sequence>
<comment type="caution">
    <text evidence="2">The sequence shown here is derived from an EMBL/GenBank/DDBJ whole genome shotgun (WGS) entry which is preliminary data.</text>
</comment>
<dbReference type="RefSeq" id="WP_169383244.1">
    <property type="nucleotide sequence ID" value="NZ_JAAXLA010000042.1"/>
</dbReference>
<organism evidence="2 3">
    <name type="scientific">Pseudonocardia acidicola</name>
    <dbReference type="NCBI Taxonomy" id="2724939"/>
    <lineage>
        <taxon>Bacteria</taxon>
        <taxon>Bacillati</taxon>
        <taxon>Actinomycetota</taxon>
        <taxon>Actinomycetes</taxon>
        <taxon>Pseudonocardiales</taxon>
        <taxon>Pseudonocardiaceae</taxon>
        <taxon>Pseudonocardia</taxon>
    </lineage>
</organism>
<feature type="transmembrane region" description="Helical" evidence="1">
    <location>
        <begin position="37"/>
        <end position="57"/>
    </location>
</feature>
<dbReference type="Proteomes" id="UP000820669">
    <property type="component" value="Unassembled WGS sequence"/>
</dbReference>
<evidence type="ECO:0000256" key="1">
    <source>
        <dbReference type="SAM" id="Phobius"/>
    </source>
</evidence>
<feature type="transmembrane region" description="Helical" evidence="1">
    <location>
        <begin position="92"/>
        <end position="114"/>
    </location>
</feature>
<gene>
    <name evidence="2" type="ORF">HF526_20945</name>
</gene>
<evidence type="ECO:0000313" key="2">
    <source>
        <dbReference type="EMBL" id="NMH99764.1"/>
    </source>
</evidence>
<accession>A0ABX1SFR6</accession>
<proteinExistence type="predicted"/>
<keyword evidence="1" id="KW-0472">Membrane</keyword>
<evidence type="ECO:0000313" key="3">
    <source>
        <dbReference type="Proteomes" id="UP000820669"/>
    </source>
</evidence>